<accession>A0ABX8YGK3</accession>
<dbReference type="Proteomes" id="UP000826616">
    <property type="component" value="Plasmid pAT1"/>
</dbReference>
<dbReference type="InterPro" id="IPR036779">
    <property type="entry name" value="LysM_dom_sf"/>
</dbReference>
<dbReference type="RefSeq" id="WP_220561223.1">
    <property type="nucleotide sequence ID" value="NZ_CP080765.1"/>
</dbReference>
<geneLocation type="plasmid" evidence="2 3">
    <name>pAT1</name>
</geneLocation>
<protein>
    <recommendedName>
        <fullName evidence="1">LysM domain-containing protein</fullName>
    </recommendedName>
</protein>
<feature type="domain" description="LysM" evidence="1">
    <location>
        <begin position="159"/>
        <end position="209"/>
    </location>
</feature>
<evidence type="ECO:0000313" key="2">
    <source>
        <dbReference type="EMBL" id="QYY44786.1"/>
    </source>
</evidence>
<dbReference type="CDD" id="cd00118">
    <property type="entry name" value="LysM"/>
    <property type="match status" value="1"/>
</dbReference>
<dbReference type="PROSITE" id="PS51782">
    <property type="entry name" value="LYSM"/>
    <property type="match status" value="1"/>
</dbReference>
<sequence>MLIIGNVKMTGLAAPENFPLGGEQIIATHKLPGGGIIKQPRGYFPADGHEWEGTFDGPDAYQKAAQLEKYCRSGESVQVSFHTFSFFCFVQKFEWPWTRKDWIDFTIKLERDMSKTVSATKTSTANAQKTSTVSTNATKPLASLASSQQVAQQQKPKKIIHVVAPREYLRMIAQKYYGDPNKYEKIYKENKAVIGRDPNKIKPGQKLVITL</sequence>
<dbReference type="PANTHER" id="PTHR34700">
    <property type="entry name" value="POTASSIUM BINDING PROTEIN KBP"/>
    <property type="match status" value="1"/>
</dbReference>
<proteinExistence type="predicted"/>
<evidence type="ECO:0000259" key="1">
    <source>
        <dbReference type="PROSITE" id="PS51782"/>
    </source>
</evidence>
<evidence type="ECO:0000313" key="3">
    <source>
        <dbReference type="Proteomes" id="UP000826616"/>
    </source>
</evidence>
<dbReference type="Gene3D" id="3.10.350.10">
    <property type="entry name" value="LysM domain"/>
    <property type="match status" value="1"/>
</dbReference>
<name>A0ABX8YGK3_ANETH</name>
<dbReference type="InterPro" id="IPR018392">
    <property type="entry name" value="LysM"/>
</dbReference>
<keyword evidence="2" id="KW-0614">Plasmid</keyword>
<gene>
    <name evidence="2" type="ORF">K3F53_18805</name>
</gene>
<dbReference type="PANTHER" id="PTHR34700:SF4">
    <property type="entry name" value="PHAGE-LIKE ELEMENT PBSX PROTEIN XKDP"/>
    <property type="match status" value="1"/>
</dbReference>
<dbReference type="GeneID" id="97143434"/>
<dbReference type="EMBL" id="CP080765">
    <property type="protein sequence ID" value="QYY44786.1"/>
    <property type="molecule type" value="Genomic_DNA"/>
</dbReference>
<reference evidence="2 3" key="1">
    <citation type="submission" date="2021-08" db="EMBL/GenBank/DDBJ databases">
        <title>Complete genome sequence of the strain Aneurinibacillus thermoaerophilus CCM 8960.</title>
        <authorList>
            <person name="Musilova J."/>
            <person name="Kourilova X."/>
            <person name="Pernicova I."/>
            <person name="Bezdicek M."/>
            <person name="Lengerova M."/>
            <person name="Obruca S."/>
            <person name="Sedlar K."/>
        </authorList>
    </citation>
    <scope>NUCLEOTIDE SEQUENCE [LARGE SCALE GENOMIC DNA]</scope>
    <source>
        <strain evidence="2 3">CCM 8960</strain>
        <plasmid evidence="2 3">pAT1</plasmid>
    </source>
</reference>
<organism evidence="2 3">
    <name type="scientific">Aneurinibacillus thermoaerophilus</name>
    <dbReference type="NCBI Taxonomy" id="143495"/>
    <lineage>
        <taxon>Bacteria</taxon>
        <taxon>Bacillati</taxon>
        <taxon>Bacillota</taxon>
        <taxon>Bacilli</taxon>
        <taxon>Bacillales</taxon>
        <taxon>Paenibacillaceae</taxon>
        <taxon>Aneurinibacillus group</taxon>
        <taxon>Aneurinibacillus</taxon>
    </lineage>
</organism>
<dbReference type="InterPro" id="IPR052196">
    <property type="entry name" value="Bact_Kbp"/>
</dbReference>
<keyword evidence="3" id="KW-1185">Reference proteome</keyword>